<dbReference type="EMBL" id="JACIEJ010000018">
    <property type="protein sequence ID" value="MBB3988285.1"/>
    <property type="molecule type" value="Genomic_DNA"/>
</dbReference>
<evidence type="ECO:0008006" key="3">
    <source>
        <dbReference type="Google" id="ProtNLM"/>
    </source>
</evidence>
<evidence type="ECO:0000313" key="2">
    <source>
        <dbReference type="Proteomes" id="UP000541426"/>
    </source>
</evidence>
<dbReference type="RefSeq" id="WP_183970000.1">
    <property type="nucleotide sequence ID" value="NZ_JACIEJ010000018.1"/>
</dbReference>
<dbReference type="Proteomes" id="UP000541426">
    <property type="component" value="Unassembled WGS sequence"/>
</dbReference>
<evidence type="ECO:0000313" key="1">
    <source>
        <dbReference type="EMBL" id="MBB3988285.1"/>
    </source>
</evidence>
<keyword evidence="2" id="KW-1185">Reference proteome</keyword>
<proteinExistence type="predicted"/>
<protein>
    <recommendedName>
        <fullName evidence="3">Phasin domain-containing protein</fullName>
    </recommendedName>
</protein>
<dbReference type="AlphaFoldDB" id="A0A7W6DSA3"/>
<name>A0A7W6DSA3_9RHOB</name>
<sequence length="142" mass="15426">MAKQNTQSAANDIQNLFNAQGVQDAFKTWATMNERMATIFVDAGTRATDIASDTTKEALWNMRELTQTRDDVSEYGNAYTDFMKKQTELLQRAVQSYSAETQKVGSEAAELTSKAGEEISSKVTTAAEGAAQKVQSAAKKAA</sequence>
<comment type="caution">
    <text evidence="1">The sequence shown here is derived from an EMBL/GenBank/DDBJ whole genome shotgun (WGS) entry which is preliminary data.</text>
</comment>
<organism evidence="1 2">
    <name type="scientific">Sagittula marina</name>
    <dbReference type="NCBI Taxonomy" id="943940"/>
    <lineage>
        <taxon>Bacteria</taxon>
        <taxon>Pseudomonadati</taxon>
        <taxon>Pseudomonadota</taxon>
        <taxon>Alphaproteobacteria</taxon>
        <taxon>Rhodobacterales</taxon>
        <taxon>Roseobacteraceae</taxon>
        <taxon>Sagittula</taxon>
    </lineage>
</organism>
<gene>
    <name evidence="1" type="ORF">GGQ68_004642</name>
</gene>
<accession>A0A7W6DSA3</accession>
<reference evidence="1 2" key="1">
    <citation type="submission" date="2020-08" db="EMBL/GenBank/DDBJ databases">
        <title>Genomic Encyclopedia of Type Strains, Phase IV (KMG-IV): sequencing the most valuable type-strain genomes for metagenomic binning, comparative biology and taxonomic classification.</title>
        <authorList>
            <person name="Goeker M."/>
        </authorList>
    </citation>
    <scope>NUCLEOTIDE SEQUENCE [LARGE SCALE GENOMIC DNA]</scope>
    <source>
        <strain evidence="1 2">DSM 102235</strain>
    </source>
</reference>